<reference evidence="1 2" key="1">
    <citation type="submission" date="2021-03" db="EMBL/GenBank/DDBJ databases">
        <title>Isolation and description of Capnocytophaga bilenii sp. nov., a novel Capnocytophaga species, isolated from a gingivitis subject.</title>
        <authorList>
            <person name="Antezack A."/>
            <person name="Monnet-Corti V."/>
            <person name="La Scola B."/>
        </authorList>
    </citation>
    <scope>NUCLEOTIDE SEQUENCE [LARGE SCALE GENOMIC DNA]</scope>
    <source>
        <strain evidence="1 2">Marseille-Q4570</strain>
    </source>
</reference>
<comment type="caution">
    <text evidence="1">The sequence shown here is derived from an EMBL/GenBank/DDBJ whole genome shotgun (WGS) entry which is preliminary data.</text>
</comment>
<accession>A0ABS3PZS3</accession>
<dbReference type="RefSeq" id="WP_208059248.1">
    <property type="nucleotide sequence ID" value="NZ_CAUQMC010000012.1"/>
</dbReference>
<name>A0ABS3PZS3_9FLAO</name>
<dbReference type="Proteomes" id="UP000681610">
    <property type="component" value="Unassembled WGS sequence"/>
</dbReference>
<sequence>MIHPEEFARAFSYCDKHGIVVVGYALPNKIDTVGIKITINGRTRTSAHTYTNKTVGPKIQELYIELYQRALKQNS</sequence>
<protein>
    <submittedName>
        <fullName evidence="1">Uncharacterized protein</fullName>
    </submittedName>
</protein>
<keyword evidence="2" id="KW-1185">Reference proteome</keyword>
<organism evidence="1 2">
    <name type="scientific">Capnocytophaga bilenii</name>
    <dbReference type="NCBI Taxonomy" id="2819369"/>
    <lineage>
        <taxon>Bacteria</taxon>
        <taxon>Pseudomonadati</taxon>
        <taxon>Bacteroidota</taxon>
        <taxon>Flavobacteriia</taxon>
        <taxon>Flavobacteriales</taxon>
        <taxon>Flavobacteriaceae</taxon>
        <taxon>Capnocytophaga</taxon>
    </lineage>
</organism>
<evidence type="ECO:0000313" key="2">
    <source>
        <dbReference type="Proteomes" id="UP000681610"/>
    </source>
</evidence>
<proteinExistence type="predicted"/>
<evidence type="ECO:0000313" key="1">
    <source>
        <dbReference type="EMBL" id="MBO1884834.1"/>
    </source>
</evidence>
<gene>
    <name evidence="1" type="ORF">J4N46_10530</name>
</gene>
<dbReference type="EMBL" id="JAGDYP010000008">
    <property type="protein sequence ID" value="MBO1884834.1"/>
    <property type="molecule type" value="Genomic_DNA"/>
</dbReference>